<evidence type="ECO:0000313" key="1">
    <source>
        <dbReference type="EMBL" id="KKK96432.1"/>
    </source>
</evidence>
<feature type="non-terminal residue" evidence="1">
    <location>
        <position position="1"/>
    </location>
</feature>
<accession>A0A0F8ZRD9</accession>
<dbReference type="AlphaFoldDB" id="A0A0F8ZRD9"/>
<organism evidence="1">
    <name type="scientific">marine sediment metagenome</name>
    <dbReference type="NCBI Taxonomy" id="412755"/>
    <lineage>
        <taxon>unclassified sequences</taxon>
        <taxon>metagenomes</taxon>
        <taxon>ecological metagenomes</taxon>
    </lineage>
</organism>
<protein>
    <submittedName>
        <fullName evidence="1">Uncharacterized protein</fullName>
    </submittedName>
</protein>
<reference evidence="1" key="1">
    <citation type="journal article" date="2015" name="Nature">
        <title>Complex archaea that bridge the gap between prokaryotes and eukaryotes.</title>
        <authorList>
            <person name="Spang A."/>
            <person name="Saw J.H."/>
            <person name="Jorgensen S.L."/>
            <person name="Zaremba-Niedzwiedzka K."/>
            <person name="Martijn J."/>
            <person name="Lind A.E."/>
            <person name="van Eijk R."/>
            <person name="Schleper C."/>
            <person name="Guy L."/>
            <person name="Ettema T.J."/>
        </authorList>
    </citation>
    <scope>NUCLEOTIDE SEQUENCE</scope>
</reference>
<dbReference type="EMBL" id="LAZR01046488">
    <property type="protein sequence ID" value="KKK96432.1"/>
    <property type="molecule type" value="Genomic_DNA"/>
</dbReference>
<sequence>FGSDSGMYSQGFGGGLGFSVRGVEGMTLAKDDGGIVDIKVGLTVNSGTFSESLTVSGIPVSLADAEGIQNVVEDLTPQLGGVLDANGFVIFAADGTASDPSYSFTSRSDAGIYQLVAGDDTVAFTTGGVAAGHFDENQNLHVTNVSQAATISGATSTFGVDDDQTNFLTPQMSFVEDSTQLGKRSGFGYNYGAHYPFMTANDVLTQFWTSAYTAVFKQLRLYTWAPQDVSTPAYSFQQDIDTGMFQIVNGGDDNLRFATSGTEAGRFDEVQNFHVTNDVIADGGTFDTSLTVSGVPVATGTVVDEGQIVFLAQMFG</sequence>
<gene>
    <name evidence="1" type="ORF">LCGC14_2662830</name>
</gene>
<name>A0A0F8ZRD9_9ZZZZ</name>
<proteinExistence type="predicted"/>
<comment type="caution">
    <text evidence="1">The sequence shown here is derived from an EMBL/GenBank/DDBJ whole genome shotgun (WGS) entry which is preliminary data.</text>
</comment>